<name>A0ABV7EW11_9BURK</name>
<dbReference type="SUPFAM" id="SSF46626">
    <property type="entry name" value="Cytochrome c"/>
    <property type="match status" value="2"/>
</dbReference>
<dbReference type="PROSITE" id="PS51007">
    <property type="entry name" value="CYTC"/>
    <property type="match status" value="1"/>
</dbReference>
<dbReference type="Proteomes" id="UP001595530">
    <property type="component" value="Unassembled WGS sequence"/>
</dbReference>
<keyword evidence="5 6" id="KW-0408">Iron</keyword>
<evidence type="ECO:0000256" key="1">
    <source>
        <dbReference type="ARBA" id="ARBA00022448"/>
    </source>
</evidence>
<feature type="domain" description="Cytochrome c" evidence="7">
    <location>
        <begin position="122"/>
        <end position="215"/>
    </location>
</feature>
<dbReference type="RefSeq" id="WP_390322911.1">
    <property type="nucleotide sequence ID" value="NZ_JBHRTP010000006.1"/>
</dbReference>
<evidence type="ECO:0000256" key="5">
    <source>
        <dbReference type="ARBA" id="ARBA00023004"/>
    </source>
</evidence>
<keyword evidence="4" id="KW-0249">Electron transport</keyword>
<evidence type="ECO:0000256" key="4">
    <source>
        <dbReference type="ARBA" id="ARBA00022982"/>
    </source>
</evidence>
<dbReference type="Gene3D" id="1.10.760.10">
    <property type="entry name" value="Cytochrome c-like domain"/>
    <property type="match status" value="2"/>
</dbReference>
<evidence type="ECO:0000259" key="7">
    <source>
        <dbReference type="PROSITE" id="PS51007"/>
    </source>
</evidence>
<dbReference type="InterPro" id="IPR036909">
    <property type="entry name" value="Cyt_c-like_dom_sf"/>
</dbReference>
<keyword evidence="9" id="KW-1185">Reference proteome</keyword>
<keyword evidence="3 6" id="KW-0479">Metal-binding</keyword>
<dbReference type="PRINTS" id="PR00606">
    <property type="entry name" value="CYTCHROMECID"/>
</dbReference>
<proteinExistence type="predicted"/>
<keyword evidence="2 6" id="KW-0349">Heme</keyword>
<keyword evidence="1" id="KW-0813">Transport</keyword>
<dbReference type="Pfam" id="PF00034">
    <property type="entry name" value="Cytochrom_C"/>
    <property type="match status" value="1"/>
</dbReference>
<dbReference type="PANTHER" id="PTHR37823">
    <property type="entry name" value="CYTOCHROME C-553-LIKE"/>
    <property type="match status" value="1"/>
</dbReference>
<dbReference type="EMBL" id="JBHRTP010000006">
    <property type="protein sequence ID" value="MFC3106775.1"/>
    <property type="molecule type" value="Genomic_DNA"/>
</dbReference>
<evidence type="ECO:0000313" key="9">
    <source>
        <dbReference type="Proteomes" id="UP001595530"/>
    </source>
</evidence>
<accession>A0ABV7EW11</accession>
<evidence type="ECO:0000256" key="3">
    <source>
        <dbReference type="ARBA" id="ARBA00022723"/>
    </source>
</evidence>
<evidence type="ECO:0000256" key="6">
    <source>
        <dbReference type="PROSITE-ProRule" id="PRU00433"/>
    </source>
</evidence>
<dbReference type="InterPro" id="IPR002324">
    <property type="entry name" value="Cyt_c_ID"/>
</dbReference>
<evidence type="ECO:0000256" key="2">
    <source>
        <dbReference type="ARBA" id="ARBA00022617"/>
    </source>
</evidence>
<reference evidence="9" key="1">
    <citation type="journal article" date="2019" name="Int. J. Syst. Evol. Microbiol.">
        <title>The Global Catalogue of Microorganisms (GCM) 10K type strain sequencing project: providing services to taxonomists for standard genome sequencing and annotation.</title>
        <authorList>
            <consortium name="The Broad Institute Genomics Platform"/>
            <consortium name="The Broad Institute Genome Sequencing Center for Infectious Disease"/>
            <person name="Wu L."/>
            <person name="Ma J."/>
        </authorList>
    </citation>
    <scope>NUCLEOTIDE SEQUENCE [LARGE SCALE GENOMIC DNA]</scope>
    <source>
        <strain evidence="9">KCTC 42986</strain>
    </source>
</reference>
<organism evidence="8 9">
    <name type="scientific">Undibacterium arcticum</name>
    <dbReference type="NCBI Taxonomy" id="1762892"/>
    <lineage>
        <taxon>Bacteria</taxon>
        <taxon>Pseudomonadati</taxon>
        <taxon>Pseudomonadota</taxon>
        <taxon>Betaproteobacteria</taxon>
        <taxon>Burkholderiales</taxon>
        <taxon>Oxalobacteraceae</taxon>
        <taxon>Undibacterium</taxon>
    </lineage>
</organism>
<sequence length="215" mass="22860">MNTHNKITGGILFFAMALFTGGVLALDIQLPPETATYRPSQLPGYQLVQRNCMTCHSAQYVQSQPPASPRGYWEATVKKMKKPFGAQFPDDEVPAMVDYLAKTYGAERTAVAPVAQKVSTGATAAPAAPVVGPTDAQALITANNCMACHAIDKKVVGPAFKEVAAKYAGKPDALVQVARNIRAGGAGKWGPAPMPPFDQLREADAQTLARYVLSQ</sequence>
<evidence type="ECO:0000313" key="8">
    <source>
        <dbReference type="EMBL" id="MFC3106775.1"/>
    </source>
</evidence>
<comment type="caution">
    <text evidence="8">The sequence shown here is derived from an EMBL/GenBank/DDBJ whole genome shotgun (WGS) entry which is preliminary data.</text>
</comment>
<dbReference type="InterPro" id="IPR009056">
    <property type="entry name" value="Cyt_c-like_dom"/>
</dbReference>
<protein>
    <submittedName>
        <fullName evidence="8">C-type cytochrome</fullName>
    </submittedName>
</protein>
<gene>
    <name evidence="8" type="ORF">ACFOFO_02160</name>
</gene>
<dbReference type="InterPro" id="IPR051811">
    <property type="entry name" value="Cytochrome_c550/c551-like"/>
</dbReference>